<reference evidence="3" key="1">
    <citation type="journal article" date="2019" name="Int. J. Syst. Evol. Microbiol.">
        <title>The Global Catalogue of Microorganisms (GCM) 10K type strain sequencing project: providing services to taxonomists for standard genome sequencing and annotation.</title>
        <authorList>
            <consortium name="The Broad Institute Genomics Platform"/>
            <consortium name="The Broad Institute Genome Sequencing Center for Infectious Disease"/>
            <person name="Wu L."/>
            <person name="Ma J."/>
        </authorList>
    </citation>
    <scope>NUCLEOTIDE SEQUENCE [LARGE SCALE GENOMIC DNA]</scope>
    <source>
        <strain evidence="3">KCTC 33676</strain>
    </source>
</reference>
<dbReference type="EMBL" id="JBHUMM010000043">
    <property type="protein sequence ID" value="MFD2672817.1"/>
    <property type="molecule type" value="Genomic_DNA"/>
</dbReference>
<gene>
    <name evidence="2" type="primary">prli42</name>
    <name evidence="2" type="ORF">ACFSUC_14710</name>
</gene>
<evidence type="ECO:0000256" key="1">
    <source>
        <dbReference type="SAM" id="Phobius"/>
    </source>
</evidence>
<protein>
    <submittedName>
        <fullName evidence="2">Stressosome-associated protein Prli42</fullName>
    </submittedName>
</protein>
<name>A0ABW5RCY5_9BACL</name>
<feature type="transmembrane region" description="Helical" evidence="1">
    <location>
        <begin position="12"/>
        <end position="31"/>
    </location>
</feature>
<keyword evidence="1" id="KW-0472">Membrane</keyword>
<sequence length="34" mass="3722">MKRGKIQKTVIYILIFALVLSSVAMGLQLLTGQS</sequence>
<keyword evidence="1" id="KW-1133">Transmembrane helix</keyword>
<dbReference type="Proteomes" id="UP001597497">
    <property type="component" value="Unassembled WGS sequence"/>
</dbReference>
<evidence type="ECO:0000313" key="2">
    <source>
        <dbReference type="EMBL" id="MFD2672817.1"/>
    </source>
</evidence>
<dbReference type="NCBIfam" id="NF033880">
    <property type="entry name" value="Prli42"/>
    <property type="match status" value="1"/>
</dbReference>
<keyword evidence="3" id="KW-1185">Reference proteome</keyword>
<accession>A0ABW5RCY5</accession>
<keyword evidence="1" id="KW-0812">Transmembrane</keyword>
<organism evidence="2 3">
    <name type="scientific">Marinicrinis sediminis</name>
    <dbReference type="NCBI Taxonomy" id="1652465"/>
    <lineage>
        <taxon>Bacteria</taxon>
        <taxon>Bacillati</taxon>
        <taxon>Bacillota</taxon>
        <taxon>Bacilli</taxon>
        <taxon>Bacillales</taxon>
        <taxon>Paenibacillaceae</taxon>
    </lineage>
</organism>
<comment type="caution">
    <text evidence="2">The sequence shown here is derived from an EMBL/GenBank/DDBJ whole genome shotgun (WGS) entry which is preliminary data.</text>
</comment>
<dbReference type="InterPro" id="IPR049722">
    <property type="entry name" value="Prli42-like"/>
</dbReference>
<dbReference type="RefSeq" id="WP_379930379.1">
    <property type="nucleotide sequence ID" value="NZ_JBHUMM010000043.1"/>
</dbReference>
<evidence type="ECO:0000313" key="3">
    <source>
        <dbReference type="Proteomes" id="UP001597497"/>
    </source>
</evidence>
<proteinExistence type="predicted"/>